<gene>
    <name evidence="6" type="ORF">ACFSW5_19110</name>
</gene>
<dbReference type="InterPro" id="IPR017871">
    <property type="entry name" value="ABC_transporter-like_CS"/>
</dbReference>
<dbReference type="InterPro" id="IPR003593">
    <property type="entry name" value="AAA+_ATPase"/>
</dbReference>
<keyword evidence="4" id="KW-1278">Translocase</keyword>
<dbReference type="RefSeq" id="WP_379276694.1">
    <property type="nucleotide sequence ID" value="NZ_JBHUGT010000021.1"/>
</dbReference>
<dbReference type="SMART" id="SM00382">
    <property type="entry name" value="AAA"/>
    <property type="match status" value="1"/>
</dbReference>
<protein>
    <submittedName>
        <fullName evidence="6">ABC transporter ATP-binding protein</fullName>
    </submittedName>
</protein>
<keyword evidence="2" id="KW-0547">Nucleotide-binding</keyword>
<dbReference type="CDD" id="cd03214">
    <property type="entry name" value="ABC_Iron-Siderophores_B12_Hemin"/>
    <property type="match status" value="1"/>
</dbReference>
<name>A0ABW5R130_9BACL</name>
<dbReference type="InterPro" id="IPR003439">
    <property type="entry name" value="ABC_transporter-like_ATP-bd"/>
</dbReference>
<dbReference type="SUPFAM" id="SSF52540">
    <property type="entry name" value="P-loop containing nucleoside triphosphate hydrolases"/>
    <property type="match status" value="1"/>
</dbReference>
<feature type="domain" description="ABC transporter" evidence="5">
    <location>
        <begin position="2"/>
        <end position="238"/>
    </location>
</feature>
<keyword evidence="1" id="KW-0813">Transport</keyword>
<evidence type="ECO:0000259" key="5">
    <source>
        <dbReference type="PROSITE" id="PS50893"/>
    </source>
</evidence>
<dbReference type="PROSITE" id="PS00211">
    <property type="entry name" value="ABC_TRANSPORTER_1"/>
    <property type="match status" value="1"/>
</dbReference>
<dbReference type="PROSITE" id="PS50893">
    <property type="entry name" value="ABC_TRANSPORTER_2"/>
    <property type="match status" value="1"/>
</dbReference>
<dbReference type="Proteomes" id="UP001597493">
    <property type="component" value="Unassembled WGS sequence"/>
</dbReference>
<evidence type="ECO:0000313" key="7">
    <source>
        <dbReference type="Proteomes" id="UP001597493"/>
    </source>
</evidence>
<dbReference type="Pfam" id="PF00005">
    <property type="entry name" value="ABC_tran"/>
    <property type="match status" value="1"/>
</dbReference>
<evidence type="ECO:0000256" key="4">
    <source>
        <dbReference type="ARBA" id="ARBA00022967"/>
    </source>
</evidence>
<dbReference type="PANTHER" id="PTHR42794">
    <property type="entry name" value="HEMIN IMPORT ATP-BINDING PROTEIN HMUV"/>
    <property type="match status" value="1"/>
</dbReference>
<evidence type="ECO:0000313" key="6">
    <source>
        <dbReference type="EMBL" id="MFD2662369.1"/>
    </source>
</evidence>
<sequence length="261" mass="28457">MFEARDVVKEVHRRTVLNGISFSFQAGRLYGIIGPNGAGKSTLLKLLSGVSSPDGGQLLMEGEPVGGIPRKRLARRLAVLQQGGLPPAGFTVREAVAMGRYPYQNWLGDEREDAGPMIEEALRAMGLADLQHRPLDRLSGGERQRAALAKVFVQETGVILLDEPTTHLDIGYQVQLMDTVRSWQKEKGLSVIAVLHELNLAAMYCDELLLLHQGRIAAFGPPEQVLTAGIIRDVYGTEAIVVRHPRGKAPQMMLVPGSLLP</sequence>
<keyword evidence="7" id="KW-1185">Reference proteome</keyword>
<dbReference type="PANTHER" id="PTHR42794:SF1">
    <property type="entry name" value="HEMIN IMPORT ATP-BINDING PROTEIN HMUV"/>
    <property type="match status" value="1"/>
</dbReference>
<dbReference type="EMBL" id="JBHUMY010000027">
    <property type="protein sequence ID" value="MFD2662369.1"/>
    <property type="molecule type" value="Genomic_DNA"/>
</dbReference>
<evidence type="ECO:0000256" key="3">
    <source>
        <dbReference type="ARBA" id="ARBA00022840"/>
    </source>
</evidence>
<accession>A0ABW5R130</accession>
<comment type="caution">
    <text evidence="6">The sequence shown here is derived from an EMBL/GenBank/DDBJ whole genome shotgun (WGS) entry which is preliminary data.</text>
</comment>
<dbReference type="InterPro" id="IPR027417">
    <property type="entry name" value="P-loop_NTPase"/>
</dbReference>
<proteinExistence type="predicted"/>
<organism evidence="6 7">
    <name type="scientific">Paenibacillus thailandensis</name>
    <dbReference type="NCBI Taxonomy" id="393250"/>
    <lineage>
        <taxon>Bacteria</taxon>
        <taxon>Bacillati</taxon>
        <taxon>Bacillota</taxon>
        <taxon>Bacilli</taxon>
        <taxon>Bacillales</taxon>
        <taxon>Paenibacillaceae</taxon>
        <taxon>Paenibacillus</taxon>
    </lineage>
</organism>
<reference evidence="7" key="1">
    <citation type="journal article" date="2019" name="Int. J. Syst. Evol. Microbiol.">
        <title>The Global Catalogue of Microorganisms (GCM) 10K type strain sequencing project: providing services to taxonomists for standard genome sequencing and annotation.</title>
        <authorList>
            <consortium name="The Broad Institute Genomics Platform"/>
            <consortium name="The Broad Institute Genome Sequencing Center for Infectious Disease"/>
            <person name="Wu L."/>
            <person name="Ma J."/>
        </authorList>
    </citation>
    <scope>NUCLEOTIDE SEQUENCE [LARGE SCALE GENOMIC DNA]</scope>
    <source>
        <strain evidence="7">TISTR 1827</strain>
    </source>
</reference>
<evidence type="ECO:0000256" key="1">
    <source>
        <dbReference type="ARBA" id="ARBA00022448"/>
    </source>
</evidence>
<dbReference type="GO" id="GO:0005524">
    <property type="term" value="F:ATP binding"/>
    <property type="evidence" value="ECO:0007669"/>
    <property type="project" value="UniProtKB-KW"/>
</dbReference>
<evidence type="ECO:0000256" key="2">
    <source>
        <dbReference type="ARBA" id="ARBA00022741"/>
    </source>
</evidence>
<dbReference type="Gene3D" id="3.40.50.300">
    <property type="entry name" value="P-loop containing nucleotide triphosphate hydrolases"/>
    <property type="match status" value="1"/>
</dbReference>
<keyword evidence="3 6" id="KW-0067">ATP-binding</keyword>